<evidence type="ECO:0000313" key="9">
    <source>
        <dbReference type="Proteomes" id="UP000231019"/>
    </source>
</evidence>
<dbReference type="Proteomes" id="UP000231019">
    <property type="component" value="Unassembled WGS sequence"/>
</dbReference>
<dbReference type="Pfam" id="PF00171">
    <property type="entry name" value="Aldedh"/>
    <property type="match status" value="1"/>
</dbReference>
<dbReference type="InterPro" id="IPR016163">
    <property type="entry name" value="Ald_DH_C"/>
</dbReference>
<dbReference type="Gene3D" id="3.40.309.10">
    <property type="entry name" value="Aldehyde Dehydrogenase, Chain A, domain 2"/>
    <property type="match status" value="1"/>
</dbReference>
<dbReference type="AlphaFoldDB" id="A0A2M7GC53"/>
<dbReference type="InterPro" id="IPR016161">
    <property type="entry name" value="Ald_DH/histidinol_DH"/>
</dbReference>
<evidence type="ECO:0000256" key="2">
    <source>
        <dbReference type="ARBA" id="ARBA00023002"/>
    </source>
</evidence>
<keyword evidence="2 3" id="KW-0560">Oxidoreductase</keyword>
<gene>
    <name evidence="8" type="ORF">COW36_01400</name>
</gene>
<dbReference type="EMBL" id="PFFQ01000004">
    <property type="protein sequence ID" value="PIW19523.1"/>
    <property type="molecule type" value="Genomic_DNA"/>
</dbReference>
<feature type="active site" evidence="4">
    <location>
        <position position="266"/>
    </location>
</feature>
<evidence type="ECO:0000256" key="4">
    <source>
        <dbReference type="PIRSR" id="PIRSR036492-1"/>
    </source>
</evidence>
<dbReference type="InterPro" id="IPR015590">
    <property type="entry name" value="Aldehyde_DH_dom"/>
</dbReference>
<accession>A0A2M7GC53</accession>
<name>A0A2M7GC53_9BACT</name>
<dbReference type="PANTHER" id="PTHR11699">
    <property type="entry name" value="ALDEHYDE DEHYDROGENASE-RELATED"/>
    <property type="match status" value="1"/>
</dbReference>
<evidence type="ECO:0000256" key="6">
    <source>
        <dbReference type="RuleBase" id="RU003345"/>
    </source>
</evidence>
<dbReference type="CDD" id="cd07099">
    <property type="entry name" value="ALDH_DDALDH"/>
    <property type="match status" value="1"/>
</dbReference>
<dbReference type="FunFam" id="3.40.309.10:FF:000009">
    <property type="entry name" value="Aldehyde dehydrogenase A"/>
    <property type="match status" value="1"/>
</dbReference>
<evidence type="ECO:0000256" key="5">
    <source>
        <dbReference type="PROSITE-ProRule" id="PRU10007"/>
    </source>
</evidence>
<dbReference type="InterPro" id="IPR012394">
    <property type="entry name" value="Aldehyde_DH_NAD(P)"/>
</dbReference>
<dbReference type="GO" id="GO:0006081">
    <property type="term" value="P:aldehyde metabolic process"/>
    <property type="evidence" value="ECO:0007669"/>
    <property type="project" value="InterPro"/>
</dbReference>
<sequence>MAGIEVYSPLNGQVLYSLAPPETEQIQVFREKARQAQPRIAALSVGQRAAAVTRLQYLIQEQQEAILDRIVAETGKSRFDALSSEFFGVLDACEHLARIAPTALEDQQAHTPLVLMGKKSRIWFEPLGTVLVIAPWNYPFYQLLVPALSAFLAGNAVLLKPSELTPLQGLLEDLFKAAAFPEHALQIVYGDKSTGQALVEAHPDLIFFTGSVASGRKIMASAAQNLTPVVLELGGKDPMLVFEDVNLERTVNGALWGGLTTAGQSCTSVERLYVQKSIYPRFLAVLESKMKKLRAVSQTQEPADIGNMTAPFQIERIESQLQEAVAEGAKILSGGTREKDSRYFPPTLVTDVHHGMKLMHEETFGPILAIMPFETEEEAIALANDSPYGLSASVWSADLSRAERVARQLKVGNVSINNVMLTEANPALPFGGVKASGFGRYKGVWGLETFCNLKSVLMDSQNGKIEANWYPYTQPRYQLFTQLIGALFSRQKSLLKTVLTGLKLESLAQKEKL</sequence>
<evidence type="ECO:0000256" key="1">
    <source>
        <dbReference type="ARBA" id="ARBA00009986"/>
    </source>
</evidence>
<dbReference type="PIRSF" id="PIRSF036492">
    <property type="entry name" value="ALDH"/>
    <property type="match status" value="1"/>
</dbReference>
<evidence type="ECO:0000259" key="7">
    <source>
        <dbReference type="Pfam" id="PF00171"/>
    </source>
</evidence>
<evidence type="ECO:0000256" key="3">
    <source>
        <dbReference type="PIRNR" id="PIRNR036492"/>
    </source>
</evidence>
<proteinExistence type="inferred from homology"/>
<protein>
    <recommendedName>
        <fullName evidence="3">Aldehyde dehydrogenase</fullName>
    </recommendedName>
</protein>
<dbReference type="InterPro" id="IPR029510">
    <property type="entry name" value="Ald_DH_CS_GLU"/>
</dbReference>
<comment type="similarity">
    <text evidence="1 3 6">Belongs to the aldehyde dehydrogenase family.</text>
</comment>
<dbReference type="GO" id="GO:0016620">
    <property type="term" value="F:oxidoreductase activity, acting on the aldehyde or oxo group of donors, NAD or NADP as acceptor"/>
    <property type="evidence" value="ECO:0007669"/>
    <property type="project" value="InterPro"/>
</dbReference>
<dbReference type="Gene3D" id="3.40.605.10">
    <property type="entry name" value="Aldehyde Dehydrogenase, Chain A, domain 1"/>
    <property type="match status" value="1"/>
</dbReference>
<feature type="domain" description="Aldehyde dehydrogenase" evidence="7">
    <location>
        <begin position="4"/>
        <end position="456"/>
    </location>
</feature>
<feature type="active site" evidence="4 5">
    <location>
        <position position="232"/>
    </location>
</feature>
<dbReference type="SUPFAM" id="SSF53720">
    <property type="entry name" value="ALDH-like"/>
    <property type="match status" value="1"/>
</dbReference>
<dbReference type="InterPro" id="IPR016162">
    <property type="entry name" value="Ald_DH_N"/>
</dbReference>
<comment type="caution">
    <text evidence="8">The sequence shown here is derived from an EMBL/GenBank/DDBJ whole genome shotgun (WGS) entry which is preliminary data.</text>
</comment>
<dbReference type="PROSITE" id="PS00687">
    <property type="entry name" value="ALDEHYDE_DEHYDR_GLU"/>
    <property type="match status" value="1"/>
</dbReference>
<reference evidence="8 9" key="1">
    <citation type="submission" date="2017-09" db="EMBL/GenBank/DDBJ databases">
        <title>Depth-based differentiation of microbial function through sediment-hosted aquifers and enrichment of novel symbionts in the deep terrestrial subsurface.</title>
        <authorList>
            <person name="Probst A.J."/>
            <person name="Ladd B."/>
            <person name="Jarett J.K."/>
            <person name="Geller-Mcgrath D.E."/>
            <person name="Sieber C.M."/>
            <person name="Emerson J.B."/>
            <person name="Anantharaman K."/>
            <person name="Thomas B.C."/>
            <person name="Malmstrom R."/>
            <person name="Stieglmeier M."/>
            <person name="Klingl A."/>
            <person name="Woyke T."/>
            <person name="Ryan C.M."/>
            <person name="Banfield J.F."/>
        </authorList>
    </citation>
    <scope>NUCLEOTIDE SEQUENCE [LARGE SCALE GENOMIC DNA]</scope>
    <source>
        <strain evidence="8">CG17_big_fil_post_rev_8_21_14_2_50_48_46</strain>
    </source>
</reference>
<organism evidence="8 9">
    <name type="scientific">bacterium (Candidatus Blackallbacteria) CG17_big_fil_post_rev_8_21_14_2_50_48_46</name>
    <dbReference type="NCBI Taxonomy" id="2014261"/>
    <lineage>
        <taxon>Bacteria</taxon>
        <taxon>Candidatus Blackallbacteria</taxon>
    </lineage>
</organism>
<evidence type="ECO:0000313" key="8">
    <source>
        <dbReference type="EMBL" id="PIW19523.1"/>
    </source>
</evidence>